<evidence type="ECO:0000313" key="1">
    <source>
        <dbReference type="EMBL" id="MDC7961713.1"/>
    </source>
</evidence>
<dbReference type="Proteomes" id="UP001215078">
    <property type="component" value="Unassembled WGS sequence"/>
</dbReference>
<dbReference type="AlphaFoldDB" id="A0AAW6INL8"/>
<organism evidence="1 2">
    <name type="scientific">Bacteroides ovatus</name>
    <dbReference type="NCBI Taxonomy" id="28116"/>
    <lineage>
        <taxon>Bacteria</taxon>
        <taxon>Pseudomonadati</taxon>
        <taxon>Bacteroidota</taxon>
        <taxon>Bacteroidia</taxon>
        <taxon>Bacteroidales</taxon>
        <taxon>Bacteroidaceae</taxon>
        <taxon>Bacteroides</taxon>
    </lineage>
</organism>
<reference evidence="1" key="1">
    <citation type="submission" date="2022-10" db="EMBL/GenBank/DDBJ databases">
        <title>Human gut microbiome strain richness.</title>
        <authorList>
            <person name="Chen-Liaw A."/>
        </authorList>
    </citation>
    <scope>NUCLEOTIDE SEQUENCE</scope>
    <source>
        <strain evidence="1">RTP21484st1_H8_RTP21484_190118</strain>
    </source>
</reference>
<dbReference type="RefSeq" id="WP_272842174.1">
    <property type="nucleotide sequence ID" value="NZ_JAQQPO010000055.1"/>
</dbReference>
<protein>
    <submittedName>
        <fullName evidence="1">Uncharacterized protein</fullName>
    </submittedName>
</protein>
<comment type="caution">
    <text evidence="1">The sequence shown here is derived from an EMBL/GenBank/DDBJ whole genome shotgun (WGS) entry which is preliminary data.</text>
</comment>
<proteinExistence type="predicted"/>
<name>A0AAW6INL8_BACOV</name>
<evidence type="ECO:0000313" key="2">
    <source>
        <dbReference type="Proteomes" id="UP001215078"/>
    </source>
</evidence>
<gene>
    <name evidence="1" type="ORF">PQ628_26295</name>
</gene>
<dbReference type="EMBL" id="JAQQPO010000055">
    <property type="protein sequence ID" value="MDC7961713.1"/>
    <property type="molecule type" value="Genomic_DNA"/>
</dbReference>
<sequence>MVKKLSNTNYLHDISADPVAANERNRKYIDRFVSENYNGLVTKFSPLDGTINSSAFGALDKLNSTIISLYTDPNLHFADWEQANRYLSSKFTEKAIRVPVKKPVGNEVKEEKLE</sequence>
<accession>A0AAW6INL8</accession>